<dbReference type="EMBL" id="ASPP01019404">
    <property type="protein sequence ID" value="ETO15176.1"/>
    <property type="molecule type" value="Genomic_DNA"/>
</dbReference>
<comment type="caution">
    <text evidence="2">The sequence shown here is derived from an EMBL/GenBank/DDBJ whole genome shotgun (WGS) entry which is preliminary data.</text>
</comment>
<sequence length="202" mass="23904">MIRLYPDVGLLVRCIEECAVRNDIHFGVDATKLETYDFNFAFDGTHSPCKTAIVWNLPQCEINSHDRLLNQKLVHSFLQSCWNVRQMHKQYSYEQCIIVSLHATEFDKSNEKTKRWKVRNAKSKSPQHITKNNEKTMLIESRQQFEMWKLKECCEKLKYIVDPKVLHFNPSRFPDYRVLNHLTGATFAGFHHAYTYLLYLNS</sequence>
<dbReference type="Pfam" id="PF10354">
    <property type="entry name" value="BMT5-like"/>
    <property type="match status" value="1"/>
</dbReference>
<accession>X6MNC8</accession>
<evidence type="ECO:0000313" key="3">
    <source>
        <dbReference type="Proteomes" id="UP000023152"/>
    </source>
</evidence>
<evidence type="ECO:0000313" key="2">
    <source>
        <dbReference type="EMBL" id="ETO15176.1"/>
    </source>
</evidence>
<organism evidence="2 3">
    <name type="scientific">Reticulomyxa filosa</name>
    <dbReference type="NCBI Taxonomy" id="46433"/>
    <lineage>
        <taxon>Eukaryota</taxon>
        <taxon>Sar</taxon>
        <taxon>Rhizaria</taxon>
        <taxon>Retaria</taxon>
        <taxon>Foraminifera</taxon>
        <taxon>Monothalamids</taxon>
        <taxon>Reticulomyxidae</taxon>
        <taxon>Reticulomyxa</taxon>
    </lineage>
</organism>
<dbReference type="Proteomes" id="UP000023152">
    <property type="component" value="Unassembled WGS sequence"/>
</dbReference>
<reference evidence="2 3" key="1">
    <citation type="journal article" date="2013" name="Curr. Biol.">
        <title>The Genome of the Foraminiferan Reticulomyxa filosa.</title>
        <authorList>
            <person name="Glockner G."/>
            <person name="Hulsmann N."/>
            <person name="Schleicher M."/>
            <person name="Noegel A.A."/>
            <person name="Eichinger L."/>
            <person name="Gallinger C."/>
            <person name="Pawlowski J."/>
            <person name="Sierra R."/>
            <person name="Euteneuer U."/>
            <person name="Pillet L."/>
            <person name="Moustafa A."/>
            <person name="Platzer M."/>
            <person name="Groth M."/>
            <person name="Szafranski K."/>
            <person name="Schliwa M."/>
        </authorList>
    </citation>
    <scope>NUCLEOTIDE SEQUENCE [LARGE SCALE GENOMIC DNA]</scope>
</reference>
<dbReference type="InterPro" id="IPR019446">
    <property type="entry name" value="BMT5-like"/>
</dbReference>
<keyword evidence="3" id="KW-1185">Reference proteome</keyword>
<protein>
    <recommendedName>
        <fullName evidence="1">25S rRNA (uridine-N(3))-methyltransferase BMT5-like domain-containing protein</fullName>
    </recommendedName>
</protein>
<name>X6MNC8_RETFI</name>
<dbReference type="GO" id="GO:0070475">
    <property type="term" value="P:rRNA base methylation"/>
    <property type="evidence" value="ECO:0007669"/>
    <property type="project" value="InterPro"/>
</dbReference>
<evidence type="ECO:0000259" key="1">
    <source>
        <dbReference type="Pfam" id="PF10354"/>
    </source>
</evidence>
<gene>
    <name evidence="2" type="ORF">RFI_22184</name>
</gene>
<proteinExistence type="predicted"/>
<feature type="domain" description="25S rRNA (uridine-N(3))-methyltransferase BMT5-like" evidence="1">
    <location>
        <begin position="12"/>
        <end position="177"/>
    </location>
</feature>
<dbReference type="GO" id="GO:0070042">
    <property type="term" value="F:rRNA (uridine-N3-)-methyltransferase activity"/>
    <property type="evidence" value="ECO:0007669"/>
    <property type="project" value="InterPro"/>
</dbReference>
<dbReference type="AlphaFoldDB" id="X6MNC8"/>